<dbReference type="RefSeq" id="WP_210598817.1">
    <property type="nucleotide sequence ID" value="NZ_JAGKSQ010000008.1"/>
</dbReference>
<reference evidence="1" key="1">
    <citation type="submission" date="2021-03" db="EMBL/GenBank/DDBJ databases">
        <title>Bacillus suaedae sp. nov., isolated from Suaeda aralocaspica.</title>
        <authorList>
            <person name="Lei R.F.R."/>
        </authorList>
    </citation>
    <scope>NUCLEOTIDE SEQUENCE</scope>
    <source>
        <strain evidence="1">YZJH907-2</strain>
    </source>
</reference>
<protein>
    <submittedName>
        <fullName evidence="1">Uncharacterized protein</fullName>
    </submittedName>
</protein>
<sequence>MTKNKLLLICFVMIGLSLFSIYKGINTEDTIVEELNQEKIGEQWQDPTEDAILVPEITKEQWTLHTEAMMPELKWARELKLTETVDEKWMINGTDQTLKIEEI</sequence>
<accession>A0A940X0M6</accession>
<dbReference type="AlphaFoldDB" id="A0A940X0M6"/>
<gene>
    <name evidence="1" type="ORF">J7W16_17750</name>
</gene>
<organism evidence="1 2">
    <name type="scientific">Halalkalibacter suaedae</name>
    <dbReference type="NCBI Taxonomy" id="2822140"/>
    <lineage>
        <taxon>Bacteria</taxon>
        <taxon>Bacillati</taxon>
        <taxon>Bacillota</taxon>
        <taxon>Bacilli</taxon>
        <taxon>Bacillales</taxon>
        <taxon>Bacillaceae</taxon>
        <taxon>Halalkalibacter</taxon>
    </lineage>
</organism>
<keyword evidence="2" id="KW-1185">Reference proteome</keyword>
<comment type="caution">
    <text evidence="1">The sequence shown here is derived from an EMBL/GenBank/DDBJ whole genome shotgun (WGS) entry which is preliminary data.</text>
</comment>
<name>A0A940X0M6_9BACI</name>
<proteinExistence type="predicted"/>
<dbReference type="Proteomes" id="UP000678228">
    <property type="component" value="Unassembled WGS sequence"/>
</dbReference>
<evidence type="ECO:0000313" key="2">
    <source>
        <dbReference type="Proteomes" id="UP000678228"/>
    </source>
</evidence>
<dbReference type="EMBL" id="JAGKSQ010000008">
    <property type="protein sequence ID" value="MBP3952971.1"/>
    <property type="molecule type" value="Genomic_DNA"/>
</dbReference>
<evidence type="ECO:0000313" key="1">
    <source>
        <dbReference type="EMBL" id="MBP3952971.1"/>
    </source>
</evidence>